<feature type="signal peptide" evidence="1">
    <location>
        <begin position="1"/>
        <end position="20"/>
    </location>
</feature>
<sequence>MKRFTLSALLIFSLVFSLSAQEGYDIKIKLDGGPKDKMVYLAHFFGYNQYIKVDSTMQQDGVYHFKGEEPLKGGIYLVVLNPSKYYDFIVSGGENEFSFEADTVNFVKSVSFTGSPENDVLFGYRKFLLTMNDKAAAINASIKADDPNAGSLRRDKMMGLQEEVASYINKTTTDNEGTFAAKVILANKEIEIPQEIPLNADGTKDSTYAFRYYKAHYWDNIDFSDPRNLRTPFFLTKLEKYFKDLVYQVQDSIITSADHVITLSKADSEVYRYVLWWVTNKYENSEIVGLDGVFVHLAEEYYLKDADWLDEDQLKKFQDRVKILKPLRTGEVFPRLLVYDLEGNARTVQESKGKYTIVYFYSPDCGHCKDSAPDLVAYNAQAKEKGVVIYNVSVDYEVDKLKEFMEKYKTGDMLNLWDKGHHYYFRENYDVYATPTSFILDSEKRIIGKRIPIEEFDRFIEFHEKQLARKNQSK</sequence>
<dbReference type="OrthoDB" id="6399635at2"/>
<evidence type="ECO:0000256" key="1">
    <source>
        <dbReference type="SAM" id="SignalP"/>
    </source>
</evidence>
<evidence type="ECO:0000259" key="2">
    <source>
        <dbReference type="PROSITE" id="PS51352"/>
    </source>
</evidence>
<reference evidence="3 4" key="1">
    <citation type="submission" date="2018-05" db="EMBL/GenBank/DDBJ databases">
        <title>Complete genome sequence of Arcticibacterium luteifluviistationis SM1504T, a cytophagaceae bacterium isolated from Arctic surface seawater.</title>
        <authorList>
            <person name="Li Y."/>
            <person name="Qin Q.-L."/>
        </authorList>
    </citation>
    <scope>NUCLEOTIDE SEQUENCE [LARGE SCALE GENOMIC DNA]</scope>
    <source>
        <strain evidence="3 4">SM1504</strain>
    </source>
</reference>
<dbReference type="RefSeq" id="WP_111371014.1">
    <property type="nucleotide sequence ID" value="NZ_CP029480.1"/>
</dbReference>
<dbReference type="GO" id="GO:0016491">
    <property type="term" value="F:oxidoreductase activity"/>
    <property type="evidence" value="ECO:0007669"/>
    <property type="project" value="InterPro"/>
</dbReference>
<name>A0A2Z4G9K7_9BACT</name>
<dbReference type="PANTHER" id="PTHR42852">
    <property type="entry name" value="THIOL:DISULFIDE INTERCHANGE PROTEIN DSBE"/>
    <property type="match status" value="1"/>
</dbReference>
<dbReference type="SUPFAM" id="SSF52833">
    <property type="entry name" value="Thioredoxin-like"/>
    <property type="match status" value="1"/>
</dbReference>
<dbReference type="PROSITE" id="PS51352">
    <property type="entry name" value="THIOREDOXIN_2"/>
    <property type="match status" value="1"/>
</dbReference>
<dbReference type="EMBL" id="CP029480">
    <property type="protein sequence ID" value="AWV97912.1"/>
    <property type="molecule type" value="Genomic_DNA"/>
</dbReference>
<dbReference type="InterPro" id="IPR036249">
    <property type="entry name" value="Thioredoxin-like_sf"/>
</dbReference>
<dbReference type="CDD" id="cd02966">
    <property type="entry name" value="TlpA_like_family"/>
    <property type="match status" value="1"/>
</dbReference>
<proteinExistence type="predicted"/>
<protein>
    <recommendedName>
        <fullName evidence="2">Thioredoxin domain-containing protein</fullName>
    </recommendedName>
</protein>
<dbReference type="InterPro" id="IPR013766">
    <property type="entry name" value="Thioredoxin_domain"/>
</dbReference>
<evidence type="ECO:0000313" key="4">
    <source>
        <dbReference type="Proteomes" id="UP000249873"/>
    </source>
</evidence>
<dbReference type="PANTHER" id="PTHR42852:SF13">
    <property type="entry name" value="PROTEIN DIPZ"/>
    <property type="match status" value="1"/>
</dbReference>
<gene>
    <name evidence="3" type="ORF">DJ013_06915</name>
</gene>
<organism evidence="3 4">
    <name type="scientific">Arcticibacterium luteifluviistationis</name>
    <dbReference type="NCBI Taxonomy" id="1784714"/>
    <lineage>
        <taxon>Bacteria</taxon>
        <taxon>Pseudomonadati</taxon>
        <taxon>Bacteroidota</taxon>
        <taxon>Cytophagia</taxon>
        <taxon>Cytophagales</taxon>
        <taxon>Leadbetterellaceae</taxon>
        <taxon>Arcticibacterium</taxon>
    </lineage>
</organism>
<dbReference type="Pfam" id="PF17127">
    <property type="entry name" value="DUF5106"/>
    <property type="match status" value="1"/>
</dbReference>
<dbReference type="InterPro" id="IPR033395">
    <property type="entry name" value="DUF5106"/>
</dbReference>
<dbReference type="Proteomes" id="UP000249873">
    <property type="component" value="Chromosome"/>
</dbReference>
<keyword evidence="4" id="KW-1185">Reference proteome</keyword>
<dbReference type="Pfam" id="PF00578">
    <property type="entry name" value="AhpC-TSA"/>
    <property type="match status" value="1"/>
</dbReference>
<dbReference type="InterPro" id="IPR050553">
    <property type="entry name" value="Thioredoxin_ResA/DsbE_sf"/>
</dbReference>
<feature type="chain" id="PRO_5016370691" description="Thioredoxin domain-containing protein" evidence="1">
    <location>
        <begin position="21"/>
        <end position="474"/>
    </location>
</feature>
<dbReference type="KEGG" id="als:DJ013_06915"/>
<dbReference type="AlphaFoldDB" id="A0A2Z4G9K7"/>
<dbReference type="Gene3D" id="3.40.30.10">
    <property type="entry name" value="Glutaredoxin"/>
    <property type="match status" value="1"/>
</dbReference>
<dbReference type="InterPro" id="IPR025380">
    <property type="entry name" value="DUF4369"/>
</dbReference>
<evidence type="ECO:0000313" key="3">
    <source>
        <dbReference type="EMBL" id="AWV97912.1"/>
    </source>
</evidence>
<accession>A0A2Z4G9K7</accession>
<feature type="domain" description="Thioredoxin" evidence="2">
    <location>
        <begin position="327"/>
        <end position="465"/>
    </location>
</feature>
<dbReference type="GO" id="GO:0016209">
    <property type="term" value="F:antioxidant activity"/>
    <property type="evidence" value="ECO:0007669"/>
    <property type="project" value="InterPro"/>
</dbReference>
<keyword evidence="1" id="KW-0732">Signal</keyword>
<dbReference type="Pfam" id="PF14289">
    <property type="entry name" value="DUF4369"/>
    <property type="match status" value="1"/>
</dbReference>
<dbReference type="InterPro" id="IPR000866">
    <property type="entry name" value="AhpC/TSA"/>
</dbReference>